<keyword evidence="5 9" id="KW-0812">Transmembrane</keyword>
<organism evidence="11 12">
    <name type="scientific">Shewanella salipaludis</name>
    <dbReference type="NCBI Taxonomy" id="2723052"/>
    <lineage>
        <taxon>Bacteria</taxon>
        <taxon>Pseudomonadati</taxon>
        <taxon>Pseudomonadota</taxon>
        <taxon>Gammaproteobacteria</taxon>
        <taxon>Alteromonadales</taxon>
        <taxon>Shewanellaceae</taxon>
        <taxon>Shewanella</taxon>
    </lineage>
</organism>
<dbReference type="InterPro" id="IPR036526">
    <property type="entry name" value="C-N_Hydrolase_sf"/>
</dbReference>
<evidence type="ECO:0000259" key="10">
    <source>
        <dbReference type="PROSITE" id="PS50263"/>
    </source>
</evidence>
<evidence type="ECO:0000256" key="6">
    <source>
        <dbReference type="ARBA" id="ARBA00022989"/>
    </source>
</evidence>
<dbReference type="Pfam" id="PF20154">
    <property type="entry name" value="LNT_N"/>
    <property type="match status" value="1"/>
</dbReference>
<feature type="transmembrane region" description="Helical" evidence="9">
    <location>
        <begin position="166"/>
        <end position="191"/>
    </location>
</feature>
<dbReference type="Pfam" id="PF00795">
    <property type="entry name" value="CN_hydrolase"/>
    <property type="match status" value="1"/>
</dbReference>
<comment type="subcellular location">
    <subcellularLocation>
        <location evidence="1 9">Cell membrane</location>
        <topology evidence="1 9">Multi-pass membrane protein</topology>
    </subcellularLocation>
</comment>
<keyword evidence="6 9" id="KW-1133">Transmembrane helix</keyword>
<feature type="transmembrane region" description="Helical" evidence="9">
    <location>
        <begin position="198"/>
        <end position="216"/>
    </location>
</feature>
<dbReference type="CDD" id="cd07571">
    <property type="entry name" value="ALP_N-acyl_transferase"/>
    <property type="match status" value="1"/>
</dbReference>
<dbReference type="InterPro" id="IPR045378">
    <property type="entry name" value="LNT_N"/>
</dbReference>
<accession>A0A972FW31</accession>
<comment type="caution">
    <text evidence="11">The sequence shown here is derived from an EMBL/GenBank/DDBJ whole genome shotgun (WGS) entry which is preliminary data.</text>
</comment>
<reference evidence="11" key="1">
    <citation type="submission" date="2020-04" db="EMBL/GenBank/DDBJ databases">
        <title>Description of Shewanella salipaludis sp. nov., isolated from a salt marsh.</title>
        <authorList>
            <person name="Park S."/>
            <person name="Yoon J.-H."/>
        </authorList>
    </citation>
    <scope>NUCLEOTIDE SEQUENCE</scope>
    <source>
        <strain evidence="11">SHSM-M6</strain>
    </source>
</reference>
<dbReference type="Gene3D" id="3.60.110.10">
    <property type="entry name" value="Carbon-nitrogen hydrolase"/>
    <property type="match status" value="1"/>
</dbReference>
<dbReference type="EMBL" id="JAAXYH010000023">
    <property type="protein sequence ID" value="NMH67143.1"/>
    <property type="molecule type" value="Genomic_DNA"/>
</dbReference>
<comment type="catalytic activity">
    <reaction evidence="9">
        <text>N-terminal S-1,2-diacyl-sn-glyceryl-L-cysteinyl-[lipoprotein] + a glycerophospholipid = N-acyl-S-1,2-diacyl-sn-glyceryl-L-cysteinyl-[lipoprotein] + a 2-acyl-sn-glycero-3-phospholipid + H(+)</text>
        <dbReference type="Rhea" id="RHEA:48228"/>
        <dbReference type="Rhea" id="RHEA-COMP:14681"/>
        <dbReference type="Rhea" id="RHEA-COMP:14684"/>
        <dbReference type="ChEBI" id="CHEBI:15378"/>
        <dbReference type="ChEBI" id="CHEBI:136912"/>
        <dbReference type="ChEBI" id="CHEBI:140656"/>
        <dbReference type="ChEBI" id="CHEBI:140657"/>
        <dbReference type="ChEBI" id="CHEBI:140660"/>
        <dbReference type="EC" id="2.3.1.269"/>
    </reaction>
</comment>
<dbReference type="InterPro" id="IPR003010">
    <property type="entry name" value="C-N_Hydrolase"/>
</dbReference>
<evidence type="ECO:0000256" key="7">
    <source>
        <dbReference type="ARBA" id="ARBA00023136"/>
    </source>
</evidence>
<name>A0A972FW31_9GAMM</name>
<evidence type="ECO:0000256" key="2">
    <source>
        <dbReference type="ARBA" id="ARBA00010065"/>
    </source>
</evidence>
<dbReference type="GO" id="GO:0005886">
    <property type="term" value="C:plasma membrane"/>
    <property type="evidence" value="ECO:0007669"/>
    <property type="project" value="UniProtKB-SubCell"/>
</dbReference>
<dbReference type="HAMAP" id="MF_01148">
    <property type="entry name" value="Lnt"/>
    <property type="match status" value="1"/>
</dbReference>
<evidence type="ECO:0000256" key="3">
    <source>
        <dbReference type="ARBA" id="ARBA00022475"/>
    </source>
</evidence>
<comment type="similarity">
    <text evidence="2 9">Belongs to the CN hydrolase family. Apolipoprotein N-acyltransferase subfamily.</text>
</comment>
<keyword evidence="4 9" id="KW-0808">Transferase</keyword>
<dbReference type="PANTHER" id="PTHR38686">
    <property type="entry name" value="APOLIPOPROTEIN N-ACYLTRANSFERASE"/>
    <property type="match status" value="1"/>
</dbReference>
<feature type="transmembrane region" description="Helical" evidence="9">
    <location>
        <begin position="490"/>
        <end position="510"/>
    </location>
</feature>
<dbReference type="GO" id="GO:0016410">
    <property type="term" value="F:N-acyltransferase activity"/>
    <property type="evidence" value="ECO:0007669"/>
    <property type="project" value="UniProtKB-UniRule"/>
</dbReference>
<dbReference type="GO" id="GO:0042158">
    <property type="term" value="P:lipoprotein biosynthetic process"/>
    <property type="evidence" value="ECO:0007669"/>
    <property type="project" value="UniProtKB-UniRule"/>
</dbReference>
<feature type="transmembrane region" description="Helical" evidence="9">
    <location>
        <begin position="126"/>
        <end position="146"/>
    </location>
</feature>
<feature type="transmembrane region" description="Helical" evidence="9">
    <location>
        <begin position="60"/>
        <end position="79"/>
    </location>
</feature>
<comment type="function">
    <text evidence="9">Catalyzes the phospholipid dependent N-acylation of the N-terminal cysteine of apolipoprotein, the last step in lipoprotein maturation.</text>
</comment>
<keyword evidence="3 9" id="KW-1003">Cell membrane</keyword>
<feature type="transmembrane region" description="Helical" evidence="9">
    <location>
        <begin position="91"/>
        <end position="114"/>
    </location>
</feature>
<evidence type="ECO:0000256" key="9">
    <source>
        <dbReference type="HAMAP-Rule" id="MF_01148"/>
    </source>
</evidence>
<keyword evidence="8 9" id="KW-0012">Acyltransferase</keyword>
<dbReference type="InterPro" id="IPR004563">
    <property type="entry name" value="Apolipo_AcylTrfase"/>
</dbReference>
<evidence type="ECO:0000256" key="1">
    <source>
        <dbReference type="ARBA" id="ARBA00004651"/>
    </source>
</evidence>
<dbReference type="PROSITE" id="PS50263">
    <property type="entry name" value="CN_HYDROLASE"/>
    <property type="match status" value="1"/>
</dbReference>
<evidence type="ECO:0000256" key="4">
    <source>
        <dbReference type="ARBA" id="ARBA00022679"/>
    </source>
</evidence>
<proteinExistence type="inferred from homology"/>
<gene>
    <name evidence="9 11" type="primary">lnt</name>
    <name evidence="11" type="ORF">HC757_18510</name>
</gene>
<comment type="pathway">
    <text evidence="9">Protein modification; lipoprotein biosynthesis (N-acyl transfer).</text>
</comment>
<dbReference type="NCBIfam" id="TIGR00546">
    <property type="entry name" value="lnt"/>
    <property type="match status" value="1"/>
</dbReference>
<feature type="domain" description="CN hydrolase" evidence="10">
    <location>
        <begin position="230"/>
        <end position="480"/>
    </location>
</feature>
<evidence type="ECO:0000313" key="11">
    <source>
        <dbReference type="EMBL" id="NMH67143.1"/>
    </source>
</evidence>
<evidence type="ECO:0000256" key="5">
    <source>
        <dbReference type="ARBA" id="ARBA00022692"/>
    </source>
</evidence>
<dbReference type="PANTHER" id="PTHR38686:SF1">
    <property type="entry name" value="APOLIPOPROTEIN N-ACYLTRANSFERASE"/>
    <property type="match status" value="1"/>
</dbReference>
<evidence type="ECO:0000256" key="8">
    <source>
        <dbReference type="ARBA" id="ARBA00023315"/>
    </source>
</evidence>
<sequence length="527" mass="58059">MLNTLRAWSRHTSVRLTTAFAAGASTVLSFAPYSLWPIYPLALAFALWQGRTLSARASGYYWLSFGFGSFALGISWVHVSMARFGGLPLLASLGLMALLAAYLSLYPALAGYLLQKLTPQRNGVLWRNLALFPALWTLGEWARGWVLTGFPWLWGGYSQTQGPLKSLASIIGVLGLSFLLAMLAGAMALCLSRRYRSLAILLPVLALAVFIGPRVSDIERSGERLKLVLVQGNIPQSMKWQPDALWPTLLKYMDLTRPQLDADIIIWPEAAVPAPEAMVADFLENANRVANLNDSAIITGIISQAEGNFYNSLIVLGNQDEKHQDSADYLEGHANRFNKHHLLPIGEFVPFESLLRPIAPLFNLPMSSFGRGDYRQPNLKALGYKVAPSICFEIAFPEQVRDNLDPDTDLLLTVSNDAWFGESNGPLQHMEIAQMRAIELGRPLARATNNGVTALVDEHGNISARLPQFEAGVLTAEVPLVTGQTWFARWGQAPVLWLCGLLFSLSLLGLRRSPKARQRRALGTKPL</sequence>
<dbReference type="Proteomes" id="UP000737113">
    <property type="component" value="Unassembled WGS sequence"/>
</dbReference>
<dbReference type="SUPFAM" id="SSF56317">
    <property type="entry name" value="Carbon-nitrogen hydrolase"/>
    <property type="match status" value="1"/>
</dbReference>
<feature type="transmembrane region" description="Helical" evidence="9">
    <location>
        <begin position="20"/>
        <end position="48"/>
    </location>
</feature>
<protein>
    <recommendedName>
        <fullName evidence="9">Apolipoprotein N-acyltransferase</fullName>
        <shortName evidence="9">ALP N-acyltransferase</shortName>
        <ecNumber evidence="9">2.3.1.269</ecNumber>
    </recommendedName>
</protein>
<keyword evidence="12" id="KW-1185">Reference proteome</keyword>
<keyword evidence="7 9" id="KW-0472">Membrane</keyword>
<dbReference type="AlphaFoldDB" id="A0A972FW31"/>
<evidence type="ECO:0000313" key="12">
    <source>
        <dbReference type="Proteomes" id="UP000737113"/>
    </source>
</evidence>
<dbReference type="RefSeq" id="WP_169565915.1">
    <property type="nucleotide sequence ID" value="NZ_JAAXYH010000023.1"/>
</dbReference>
<dbReference type="EC" id="2.3.1.269" evidence="9"/>